<proteinExistence type="predicted"/>
<dbReference type="InterPro" id="IPR057632">
    <property type="entry name" value="TPGS1_C"/>
</dbReference>
<reference evidence="5" key="1">
    <citation type="journal article" date="2017" name="Nat. Commun.">
        <title>The North American bullfrog draft genome provides insight into hormonal regulation of long noncoding RNA.</title>
        <authorList>
            <person name="Hammond S.A."/>
            <person name="Warren R.L."/>
            <person name="Vandervalk B.P."/>
            <person name="Kucuk E."/>
            <person name="Khan H."/>
            <person name="Gibb E.A."/>
            <person name="Pandoh P."/>
            <person name="Kirk H."/>
            <person name="Zhao Y."/>
            <person name="Jones M."/>
            <person name="Mungall A.J."/>
            <person name="Coope R."/>
            <person name="Pleasance S."/>
            <person name="Moore R.A."/>
            <person name="Holt R.A."/>
            <person name="Round J.M."/>
            <person name="Ohora S."/>
            <person name="Walle B.V."/>
            <person name="Veldhoen N."/>
            <person name="Helbing C.C."/>
            <person name="Birol I."/>
        </authorList>
    </citation>
    <scope>NUCLEOTIDE SEQUENCE [LARGE SCALE GENOMIC DNA]</scope>
</reference>
<accession>A0A2G9QI17</accession>
<evidence type="ECO:0000259" key="3">
    <source>
        <dbReference type="Pfam" id="PF24480"/>
    </source>
</evidence>
<feature type="compositionally biased region" description="Basic and acidic residues" evidence="1">
    <location>
        <begin position="1"/>
        <end position="17"/>
    </location>
</feature>
<dbReference type="CDD" id="cd22960">
    <property type="entry name" value="DD_TPGS1"/>
    <property type="match status" value="1"/>
</dbReference>
<dbReference type="PANTHER" id="PTHR31932">
    <property type="entry name" value="TUBULIN POLYGLUTAMYLASE COMPLEX SUBUNIT 1"/>
    <property type="match status" value="1"/>
</dbReference>
<dbReference type="AlphaFoldDB" id="A0A2G9QI17"/>
<protein>
    <submittedName>
        <fullName evidence="4">Uncharacterized protein</fullName>
    </submittedName>
</protein>
<dbReference type="Pfam" id="PF02197">
    <property type="entry name" value="RIIa"/>
    <property type="match status" value="1"/>
</dbReference>
<dbReference type="InterPro" id="IPR003117">
    <property type="entry name" value="cAMP_dep_PK_reg_su_I/II_a/b"/>
</dbReference>
<dbReference type="PANTHER" id="PTHR31932:SF2">
    <property type="entry name" value="TUBULIN POLYGLUTAMYLASE COMPLEX SUBUNIT 1"/>
    <property type="match status" value="1"/>
</dbReference>
<feature type="domain" description="Tubulin polyglutamylase complex subunit 1-like C-terminal" evidence="3">
    <location>
        <begin position="92"/>
        <end position="281"/>
    </location>
</feature>
<evidence type="ECO:0000256" key="1">
    <source>
        <dbReference type="SAM" id="MobiDB-lite"/>
    </source>
</evidence>
<dbReference type="Proteomes" id="UP000228934">
    <property type="component" value="Unassembled WGS sequence"/>
</dbReference>
<gene>
    <name evidence="4" type="ORF">AB205_0138290</name>
</gene>
<evidence type="ECO:0000313" key="5">
    <source>
        <dbReference type="Proteomes" id="UP000228934"/>
    </source>
</evidence>
<dbReference type="SUPFAM" id="SSF47391">
    <property type="entry name" value="Dimerization-anchoring domain of cAMP-dependent PK regulatory subunit"/>
    <property type="match status" value="1"/>
</dbReference>
<evidence type="ECO:0000259" key="2">
    <source>
        <dbReference type="Pfam" id="PF02197"/>
    </source>
</evidence>
<feature type="region of interest" description="Disordered" evidence="1">
    <location>
        <begin position="1"/>
        <end position="34"/>
    </location>
</feature>
<organism evidence="4 5">
    <name type="scientific">Aquarana catesbeiana</name>
    <name type="common">American bullfrog</name>
    <name type="synonym">Rana catesbeiana</name>
    <dbReference type="NCBI Taxonomy" id="8400"/>
    <lineage>
        <taxon>Eukaryota</taxon>
        <taxon>Metazoa</taxon>
        <taxon>Chordata</taxon>
        <taxon>Craniata</taxon>
        <taxon>Vertebrata</taxon>
        <taxon>Euteleostomi</taxon>
        <taxon>Amphibia</taxon>
        <taxon>Batrachia</taxon>
        <taxon>Anura</taxon>
        <taxon>Neobatrachia</taxon>
        <taxon>Ranoidea</taxon>
        <taxon>Ranidae</taxon>
        <taxon>Aquarana</taxon>
    </lineage>
</organism>
<evidence type="ECO:0000313" key="4">
    <source>
        <dbReference type="EMBL" id="PIO15278.1"/>
    </source>
</evidence>
<dbReference type="EMBL" id="KV982622">
    <property type="protein sequence ID" value="PIO15278.1"/>
    <property type="molecule type" value="Genomic_DNA"/>
</dbReference>
<keyword evidence="5" id="KW-1185">Reference proteome</keyword>
<dbReference type="Pfam" id="PF24480">
    <property type="entry name" value="TPGS1_C"/>
    <property type="match status" value="1"/>
</dbReference>
<sequence length="284" mass="31177">MASDRFHTSPAMADRRRAAGSSPVPRPPQRQTSEADFLVQAGVRTMMREAVLKLLEARPENPMAFLADYFGKLGPGPAGEAAADHGLPLPGQQRRARALWYLKLAHHSQRTAFNNNLSVAYDCLSAGGKKKKPGLNGKTHTDLLTKICQDGDLPKETLSALLKKIQCRDYEAVPFDVFRYGVVTCFVLIEFRSKVDTLFNILDEDSKSDQKVYQTVLDTLEEALVASDLSVPASYLEAGSKLGPDCLAVAMHRALLGKTGVAMSRSEFLKEACSLFLDKVKPIH</sequence>
<dbReference type="InterPro" id="IPR047502">
    <property type="entry name" value="DD_TPGS1"/>
</dbReference>
<dbReference type="OrthoDB" id="64214at2759"/>
<feature type="domain" description="RIIa" evidence="2">
    <location>
        <begin position="54"/>
        <end position="73"/>
    </location>
</feature>
<dbReference type="InterPro" id="IPR039235">
    <property type="entry name" value="TPGS1"/>
</dbReference>
<name>A0A2G9QI17_AQUCT</name>
<dbReference type="Gene3D" id="1.20.890.10">
    <property type="entry name" value="cAMP-dependent protein kinase regulatory subunit, dimerization-anchoring domain"/>
    <property type="match status" value="1"/>
</dbReference>
<dbReference type="GO" id="GO:0008017">
    <property type="term" value="F:microtubule binding"/>
    <property type="evidence" value="ECO:0007669"/>
    <property type="project" value="TreeGrafter"/>
</dbReference>